<dbReference type="EMBL" id="JAULSN010000025">
    <property type="protein sequence ID" value="KAK3358275.1"/>
    <property type="molecule type" value="Genomic_DNA"/>
</dbReference>
<gene>
    <name evidence="2" type="ORF">B0T24DRAFT_600317</name>
</gene>
<feature type="compositionally biased region" description="Basic and acidic residues" evidence="1">
    <location>
        <begin position="209"/>
        <end position="221"/>
    </location>
</feature>
<feature type="compositionally biased region" description="Acidic residues" evidence="1">
    <location>
        <begin position="222"/>
        <end position="233"/>
    </location>
</feature>
<evidence type="ECO:0000313" key="3">
    <source>
        <dbReference type="Proteomes" id="UP001287356"/>
    </source>
</evidence>
<comment type="caution">
    <text evidence="2">The sequence shown here is derived from an EMBL/GenBank/DDBJ whole genome shotgun (WGS) entry which is preliminary data.</text>
</comment>
<dbReference type="Proteomes" id="UP001287356">
    <property type="component" value="Unassembled WGS sequence"/>
</dbReference>
<proteinExistence type="predicted"/>
<reference evidence="2" key="2">
    <citation type="submission" date="2023-06" db="EMBL/GenBank/DDBJ databases">
        <authorList>
            <consortium name="Lawrence Berkeley National Laboratory"/>
            <person name="Haridas S."/>
            <person name="Hensen N."/>
            <person name="Bonometti L."/>
            <person name="Westerberg I."/>
            <person name="Brannstrom I.O."/>
            <person name="Guillou S."/>
            <person name="Cros-Aarteil S."/>
            <person name="Calhoun S."/>
            <person name="Kuo A."/>
            <person name="Mondo S."/>
            <person name="Pangilinan J."/>
            <person name="Riley R."/>
            <person name="Labutti K."/>
            <person name="Andreopoulos B."/>
            <person name="Lipzen A."/>
            <person name="Chen C."/>
            <person name="Yanf M."/>
            <person name="Daum C."/>
            <person name="Ng V."/>
            <person name="Clum A."/>
            <person name="Steindorff A."/>
            <person name="Ohm R."/>
            <person name="Martin F."/>
            <person name="Silar P."/>
            <person name="Natvig D."/>
            <person name="Lalanne C."/>
            <person name="Gautier V."/>
            <person name="Ament-Velasquez S.L."/>
            <person name="Kruys A."/>
            <person name="Hutchinson M.I."/>
            <person name="Powell A.J."/>
            <person name="Barry K."/>
            <person name="Miller A.N."/>
            <person name="Grigoriev I.V."/>
            <person name="Debuchy R."/>
            <person name="Gladieux P."/>
            <person name="Thoren M.H."/>
            <person name="Johannesson H."/>
        </authorList>
    </citation>
    <scope>NUCLEOTIDE SEQUENCE</scope>
    <source>
        <strain evidence="2">CBS 958.72</strain>
    </source>
</reference>
<name>A0AAE0MYK9_9PEZI</name>
<organism evidence="2 3">
    <name type="scientific">Lasiosphaeria ovina</name>
    <dbReference type="NCBI Taxonomy" id="92902"/>
    <lineage>
        <taxon>Eukaryota</taxon>
        <taxon>Fungi</taxon>
        <taxon>Dikarya</taxon>
        <taxon>Ascomycota</taxon>
        <taxon>Pezizomycotina</taxon>
        <taxon>Sordariomycetes</taxon>
        <taxon>Sordariomycetidae</taxon>
        <taxon>Sordariales</taxon>
        <taxon>Lasiosphaeriaceae</taxon>
        <taxon>Lasiosphaeria</taxon>
    </lineage>
</organism>
<protein>
    <submittedName>
        <fullName evidence="2">Uncharacterized protein</fullName>
    </submittedName>
</protein>
<reference evidence="2" key="1">
    <citation type="journal article" date="2023" name="Mol. Phylogenet. Evol.">
        <title>Genome-scale phylogeny and comparative genomics of the fungal order Sordariales.</title>
        <authorList>
            <person name="Hensen N."/>
            <person name="Bonometti L."/>
            <person name="Westerberg I."/>
            <person name="Brannstrom I.O."/>
            <person name="Guillou S."/>
            <person name="Cros-Aarteil S."/>
            <person name="Calhoun S."/>
            <person name="Haridas S."/>
            <person name="Kuo A."/>
            <person name="Mondo S."/>
            <person name="Pangilinan J."/>
            <person name="Riley R."/>
            <person name="LaButti K."/>
            <person name="Andreopoulos B."/>
            <person name="Lipzen A."/>
            <person name="Chen C."/>
            <person name="Yan M."/>
            <person name="Daum C."/>
            <person name="Ng V."/>
            <person name="Clum A."/>
            <person name="Steindorff A."/>
            <person name="Ohm R.A."/>
            <person name="Martin F."/>
            <person name="Silar P."/>
            <person name="Natvig D.O."/>
            <person name="Lalanne C."/>
            <person name="Gautier V."/>
            <person name="Ament-Velasquez S.L."/>
            <person name="Kruys A."/>
            <person name="Hutchinson M.I."/>
            <person name="Powell A.J."/>
            <person name="Barry K."/>
            <person name="Miller A.N."/>
            <person name="Grigoriev I.V."/>
            <person name="Debuchy R."/>
            <person name="Gladieux P."/>
            <person name="Hiltunen Thoren M."/>
            <person name="Johannesson H."/>
        </authorList>
    </citation>
    <scope>NUCLEOTIDE SEQUENCE</scope>
    <source>
        <strain evidence="2">CBS 958.72</strain>
    </source>
</reference>
<dbReference type="AlphaFoldDB" id="A0AAE0MYK9"/>
<feature type="region of interest" description="Disordered" evidence="1">
    <location>
        <begin position="206"/>
        <end position="233"/>
    </location>
</feature>
<evidence type="ECO:0000256" key="1">
    <source>
        <dbReference type="SAM" id="MobiDB-lite"/>
    </source>
</evidence>
<feature type="region of interest" description="Disordered" evidence="1">
    <location>
        <begin position="1"/>
        <end position="22"/>
    </location>
</feature>
<sequence length="251" mass="28538">MKKAPTPTEPRRPKKDKATIKEPAETPKKTKVVFKLIVDISDIFSLVAFFLKGNTGYRADIEPNQIPALFNQNPYIPITIHKGDVTKGIASGETEEDLTRINVYATIVATVLLYLKTVTIEPGFSGDKRFTLEKGKGKTVEEEEELTTTEAVKRMHRRTSTFREGYENFPGLTFYSFYGTTANLPQDDPRKLATIKKSTKEFDVEEYSGDWRPDKTTRPENEEGEITEDDEDYFEELEKYKLGDNEATTVA</sequence>
<accession>A0AAE0MYK9</accession>
<keyword evidence="3" id="KW-1185">Reference proteome</keyword>
<evidence type="ECO:0000313" key="2">
    <source>
        <dbReference type="EMBL" id="KAK3358275.1"/>
    </source>
</evidence>